<dbReference type="PANTHER" id="PTHR38600">
    <property type="entry name" value="TRANSCRIPTIONAL REGULATORY PROTEIN"/>
    <property type="match status" value="1"/>
</dbReference>
<dbReference type="SMART" id="SM00418">
    <property type="entry name" value="HTH_ARSR"/>
    <property type="match status" value="1"/>
</dbReference>
<dbReference type="PROSITE" id="PS50987">
    <property type="entry name" value="HTH_ARSR_2"/>
    <property type="match status" value="1"/>
</dbReference>
<dbReference type="EMBL" id="CP008874">
    <property type="protein sequence ID" value="AKH98294.1"/>
    <property type="molecule type" value="Genomic_DNA"/>
</dbReference>
<dbReference type="SUPFAM" id="SSF46785">
    <property type="entry name" value="Winged helix' DNA-binding domain"/>
    <property type="match status" value="1"/>
</dbReference>
<dbReference type="InterPro" id="IPR036390">
    <property type="entry name" value="WH_DNA-bd_sf"/>
</dbReference>
<proteinExistence type="predicted"/>
<dbReference type="GeneID" id="25159974"/>
<dbReference type="Gene3D" id="1.10.10.10">
    <property type="entry name" value="Winged helix-like DNA-binding domain superfamily/Winged helix DNA-binding domain"/>
    <property type="match status" value="1"/>
</dbReference>
<dbReference type="CDD" id="cd00090">
    <property type="entry name" value="HTH_ARSR"/>
    <property type="match status" value="1"/>
</dbReference>
<evidence type="ECO:0000313" key="3">
    <source>
        <dbReference type="Proteomes" id="UP000069906"/>
    </source>
</evidence>
<dbReference type="InterPro" id="IPR011991">
    <property type="entry name" value="ArsR-like_HTH"/>
</dbReference>
<feature type="domain" description="HTH arsR-type" evidence="1">
    <location>
        <begin position="1"/>
        <end position="91"/>
    </location>
</feature>
<dbReference type="Pfam" id="PF12840">
    <property type="entry name" value="HTH_20"/>
    <property type="match status" value="1"/>
</dbReference>
<protein>
    <submittedName>
        <fullName evidence="2">ArsR family transcriptional regulator</fullName>
    </submittedName>
</protein>
<dbReference type="AlphaFoldDB" id="A0A0F7PFI5"/>
<name>A0A0F7PFI5_9EURY</name>
<dbReference type="PANTHER" id="PTHR38600:SF1">
    <property type="entry name" value="TRANSCRIPTIONAL REGULATORY PROTEIN"/>
    <property type="match status" value="1"/>
</dbReference>
<dbReference type="InterPro" id="IPR036388">
    <property type="entry name" value="WH-like_DNA-bd_sf"/>
</dbReference>
<evidence type="ECO:0000313" key="2">
    <source>
        <dbReference type="EMBL" id="AKH98294.1"/>
    </source>
</evidence>
<dbReference type="HOGENOM" id="CLU_153620_0_0_2"/>
<dbReference type="RefSeq" id="WP_394298952.1">
    <property type="nucleotide sequence ID" value="NZ_CP008874.1"/>
</dbReference>
<gene>
    <name evidence="2" type="primary">arsR9</name>
    <name evidence="2" type="ORF">HLASF_1823</name>
</gene>
<evidence type="ECO:0000259" key="1">
    <source>
        <dbReference type="PROSITE" id="PS50987"/>
    </source>
</evidence>
<keyword evidence="3" id="KW-1185">Reference proteome</keyword>
<dbReference type="GO" id="GO:0003700">
    <property type="term" value="F:DNA-binding transcription factor activity"/>
    <property type="evidence" value="ECO:0007669"/>
    <property type="project" value="InterPro"/>
</dbReference>
<dbReference type="KEGG" id="hsu:HLASF_1823"/>
<sequence>MLWWLLGGSRGGRNRLRIIRALDREPMNANQLAEALDLDYKTVRHHLELLCEHDVLTTMGDGYGTMYFLSDRMEQHLDVLDEVADAAGLGDVDE</sequence>
<organism evidence="2 3">
    <name type="scientific">Halanaeroarchaeum sulfurireducens</name>
    <dbReference type="NCBI Taxonomy" id="1604004"/>
    <lineage>
        <taxon>Archaea</taxon>
        <taxon>Methanobacteriati</taxon>
        <taxon>Methanobacteriota</taxon>
        <taxon>Stenosarchaea group</taxon>
        <taxon>Halobacteria</taxon>
        <taxon>Halobacteriales</taxon>
        <taxon>Halobacteriaceae</taxon>
        <taxon>Halanaeroarchaeum</taxon>
    </lineage>
</organism>
<reference evidence="2 3" key="1">
    <citation type="journal article" date="2015" name="ISME J.">
        <title>Elemental sulfur and acetate can support life of a novel strictly anaerobic haloarchaeon.</title>
        <authorList>
            <person name="Sorokin D.Y."/>
            <person name="Kublanov I.V."/>
            <person name="Gavrilov S.N."/>
            <person name="Rojo D."/>
            <person name="Roman P."/>
            <person name="Golyshin P.N."/>
            <person name="Slepak V.Z."/>
            <person name="Smedile F."/>
            <person name="Ferrer M."/>
            <person name="Messina E."/>
            <person name="La Cono V."/>
            <person name="Yakimov M.M."/>
        </authorList>
    </citation>
    <scope>NUCLEOTIDE SEQUENCE [LARGE SCALE GENOMIC DNA]</scope>
    <source>
        <strain evidence="2 3">HSR2</strain>
    </source>
</reference>
<accession>A0A0F7PFI5</accession>
<dbReference type="Proteomes" id="UP000069906">
    <property type="component" value="Chromosome"/>
</dbReference>
<dbReference type="InterPro" id="IPR001845">
    <property type="entry name" value="HTH_ArsR_DNA-bd_dom"/>
</dbReference>